<reference evidence="1 2" key="1">
    <citation type="submission" date="2007-08" db="EMBL/GenBank/DDBJ databases">
        <authorList>
            <person name="Fulton L."/>
            <person name="Clifton S."/>
            <person name="Fulton B."/>
            <person name="Xu J."/>
            <person name="Minx P."/>
            <person name="Pepin K.H."/>
            <person name="Johnson M."/>
            <person name="Thiruvilangam P."/>
            <person name="Bhonagiri V."/>
            <person name="Nash W.E."/>
            <person name="Mardis E.R."/>
            <person name="Wilson R.K."/>
        </authorList>
    </citation>
    <scope>NUCLEOTIDE SEQUENCE [LARGE SCALE GENOMIC DNA]</scope>
    <source>
        <strain evidence="2">ATCC BAA-613 / DSM 15670 / CCUG 46953 / JCM 12243 / WAL 16351</strain>
    </source>
</reference>
<gene>
    <name evidence="1" type="ORF">CLOBOL_01273</name>
</gene>
<dbReference type="EMBL" id="ABCC02000015">
    <property type="protein sequence ID" value="EDP18402.1"/>
    <property type="molecule type" value="Genomic_DNA"/>
</dbReference>
<organism evidence="1 2">
    <name type="scientific">Enterocloster bolteae (strain ATCC BAA-613 / DSM 15670 / CCUG 46953 / JCM 12243 / WAL 16351)</name>
    <name type="common">Clostridium bolteae</name>
    <dbReference type="NCBI Taxonomy" id="411902"/>
    <lineage>
        <taxon>Bacteria</taxon>
        <taxon>Bacillati</taxon>
        <taxon>Bacillota</taxon>
        <taxon>Clostridia</taxon>
        <taxon>Lachnospirales</taxon>
        <taxon>Lachnospiraceae</taxon>
        <taxon>Enterocloster</taxon>
    </lineage>
</organism>
<dbReference type="Proteomes" id="UP000005396">
    <property type="component" value="Unassembled WGS sequence"/>
</dbReference>
<comment type="caution">
    <text evidence="1">The sequence shown here is derived from an EMBL/GenBank/DDBJ whole genome shotgun (WGS) entry which is preliminary data.</text>
</comment>
<dbReference type="HOGENOM" id="CLU_3355370_0_0_9"/>
<dbReference type="AlphaFoldDB" id="A8RKC9"/>
<proteinExistence type="predicted"/>
<name>A8RKC9_ENTBW</name>
<accession>A8RKC9</accession>
<dbReference type="PaxDb" id="411902-CLOBOL_01273"/>
<evidence type="ECO:0000313" key="2">
    <source>
        <dbReference type="Proteomes" id="UP000005396"/>
    </source>
</evidence>
<sequence length="36" mass="4403">MHLRYTCDKTCDEFSGAFSYDPEMRRLANDRTRWTE</sequence>
<protein>
    <submittedName>
        <fullName evidence="1">Uncharacterized protein</fullName>
    </submittedName>
</protein>
<reference evidence="1 2" key="2">
    <citation type="submission" date="2007-09" db="EMBL/GenBank/DDBJ databases">
        <title>Draft genome sequence of Clostridium bolteae (ATCC BAA-613).</title>
        <authorList>
            <person name="Sudarsanam P."/>
            <person name="Ley R."/>
            <person name="Guruge J."/>
            <person name="Turnbaugh P.J."/>
            <person name="Mahowald M."/>
            <person name="Liep D."/>
            <person name="Gordon J."/>
        </authorList>
    </citation>
    <scope>NUCLEOTIDE SEQUENCE [LARGE SCALE GENOMIC DNA]</scope>
    <source>
        <strain evidence="2">ATCC BAA-613 / DSM 15670 / CCUG 46953 / JCM 12243 / WAL 16351</strain>
    </source>
</reference>
<evidence type="ECO:0000313" key="1">
    <source>
        <dbReference type="EMBL" id="EDP18402.1"/>
    </source>
</evidence>